<keyword evidence="1" id="KW-1133">Transmembrane helix</keyword>
<comment type="caution">
    <text evidence="2">The sequence shown here is derived from an EMBL/GenBank/DDBJ whole genome shotgun (WGS) entry which is preliminary data.</text>
</comment>
<proteinExistence type="predicted"/>
<evidence type="ECO:0000313" key="3">
    <source>
        <dbReference type="Proteomes" id="UP000786989"/>
    </source>
</evidence>
<name>A0A9D3A145_9ACTN</name>
<keyword evidence="1" id="KW-0812">Transmembrane</keyword>
<organism evidence="2 3">
    <name type="scientific">Slackia equolifaciens</name>
    <dbReference type="NCBI Taxonomy" id="498718"/>
    <lineage>
        <taxon>Bacteria</taxon>
        <taxon>Bacillati</taxon>
        <taxon>Actinomycetota</taxon>
        <taxon>Coriobacteriia</taxon>
        <taxon>Eggerthellales</taxon>
        <taxon>Eggerthellaceae</taxon>
        <taxon>Slackia</taxon>
    </lineage>
</organism>
<reference evidence="2" key="2">
    <citation type="submission" date="2021-09" db="EMBL/GenBank/DDBJ databases">
        <authorList>
            <person name="Gilroy R."/>
        </authorList>
    </citation>
    <scope>NUCLEOTIDE SEQUENCE</scope>
    <source>
        <strain evidence="2">ChiGjej6B6-11269</strain>
    </source>
</reference>
<dbReference type="AlphaFoldDB" id="A0A9D3A145"/>
<reference evidence="2" key="1">
    <citation type="journal article" date="2021" name="PeerJ">
        <title>Extensive microbial diversity within the chicken gut microbiome revealed by metagenomics and culture.</title>
        <authorList>
            <person name="Gilroy R."/>
            <person name="Ravi A."/>
            <person name="Getino M."/>
            <person name="Pursley I."/>
            <person name="Horton D.L."/>
            <person name="Alikhan N.F."/>
            <person name="Baker D."/>
            <person name="Gharbi K."/>
            <person name="Hall N."/>
            <person name="Watson M."/>
            <person name="Adriaenssens E.M."/>
            <person name="Foster-Nyarko E."/>
            <person name="Jarju S."/>
            <person name="Secka A."/>
            <person name="Antonio M."/>
            <person name="Oren A."/>
            <person name="Chaudhuri R.R."/>
            <person name="La Ragione R."/>
            <person name="Hildebrand F."/>
            <person name="Pallen M.J."/>
        </authorList>
    </citation>
    <scope>NUCLEOTIDE SEQUENCE</scope>
    <source>
        <strain evidence="2">ChiGjej6B6-11269</strain>
    </source>
</reference>
<protein>
    <submittedName>
        <fullName evidence="2">Uncharacterized protein</fullName>
    </submittedName>
</protein>
<dbReference type="EMBL" id="DYWI01000043">
    <property type="protein sequence ID" value="HJF65010.1"/>
    <property type="molecule type" value="Genomic_DNA"/>
</dbReference>
<sequence length="65" mass="6986">MTVSEKGEGFDVTRVCACVGYASLLCLLQLVLWGGLPLGERMGFGVSDVLFWWSVPLCSAIGFSL</sequence>
<evidence type="ECO:0000313" key="2">
    <source>
        <dbReference type="EMBL" id="HJF65010.1"/>
    </source>
</evidence>
<feature type="non-terminal residue" evidence="2">
    <location>
        <position position="65"/>
    </location>
</feature>
<keyword evidence="1" id="KW-0472">Membrane</keyword>
<feature type="transmembrane region" description="Helical" evidence="1">
    <location>
        <begin position="12"/>
        <end position="36"/>
    </location>
</feature>
<dbReference type="Proteomes" id="UP000786989">
    <property type="component" value="Unassembled WGS sequence"/>
</dbReference>
<evidence type="ECO:0000256" key="1">
    <source>
        <dbReference type="SAM" id="Phobius"/>
    </source>
</evidence>
<accession>A0A9D3A145</accession>
<gene>
    <name evidence="2" type="ORF">K8U77_02685</name>
</gene>